<dbReference type="InterPro" id="IPR052337">
    <property type="entry name" value="SAT4-like"/>
</dbReference>
<organism evidence="8 9">
    <name type="scientific">Apiospora aurea</name>
    <dbReference type="NCBI Taxonomy" id="335848"/>
    <lineage>
        <taxon>Eukaryota</taxon>
        <taxon>Fungi</taxon>
        <taxon>Dikarya</taxon>
        <taxon>Ascomycota</taxon>
        <taxon>Pezizomycotina</taxon>
        <taxon>Sordariomycetes</taxon>
        <taxon>Xylariomycetidae</taxon>
        <taxon>Amphisphaeriales</taxon>
        <taxon>Apiosporaceae</taxon>
        <taxon>Apiospora</taxon>
    </lineage>
</organism>
<evidence type="ECO:0000313" key="8">
    <source>
        <dbReference type="EMBL" id="KAK7962757.1"/>
    </source>
</evidence>
<evidence type="ECO:0000256" key="2">
    <source>
        <dbReference type="ARBA" id="ARBA00022692"/>
    </source>
</evidence>
<name>A0ABR1QT13_9PEZI</name>
<evidence type="ECO:0000256" key="4">
    <source>
        <dbReference type="ARBA" id="ARBA00023136"/>
    </source>
</evidence>
<protein>
    <recommendedName>
        <fullName evidence="7">Rhodopsin domain-containing protein</fullName>
    </recommendedName>
</protein>
<comment type="caution">
    <text evidence="8">The sequence shown here is derived from an EMBL/GenBank/DDBJ whole genome shotgun (WGS) entry which is preliminary data.</text>
</comment>
<dbReference type="Pfam" id="PF20684">
    <property type="entry name" value="Fung_rhodopsin"/>
    <property type="match status" value="1"/>
</dbReference>
<dbReference type="PANTHER" id="PTHR33048:SF92">
    <property type="entry name" value="INTEGRAL MEMBRANE PROTEIN"/>
    <property type="match status" value="1"/>
</dbReference>
<dbReference type="GeneID" id="92072866"/>
<feature type="transmembrane region" description="Helical" evidence="6">
    <location>
        <begin position="132"/>
        <end position="156"/>
    </location>
</feature>
<gene>
    <name evidence="8" type="ORF">PG986_003582</name>
</gene>
<proteinExistence type="inferred from homology"/>
<evidence type="ECO:0000313" key="9">
    <source>
        <dbReference type="Proteomes" id="UP001391051"/>
    </source>
</evidence>
<feature type="transmembrane region" description="Helical" evidence="6">
    <location>
        <begin position="215"/>
        <end position="237"/>
    </location>
</feature>
<evidence type="ECO:0000259" key="7">
    <source>
        <dbReference type="Pfam" id="PF20684"/>
    </source>
</evidence>
<evidence type="ECO:0000256" key="3">
    <source>
        <dbReference type="ARBA" id="ARBA00022989"/>
    </source>
</evidence>
<dbReference type="RefSeq" id="XP_066704868.1">
    <property type="nucleotide sequence ID" value="XM_066839804.1"/>
</dbReference>
<evidence type="ECO:0000256" key="6">
    <source>
        <dbReference type="SAM" id="Phobius"/>
    </source>
</evidence>
<dbReference type="Proteomes" id="UP001391051">
    <property type="component" value="Unassembled WGS sequence"/>
</dbReference>
<reference evidence="8 9" key="1">
    <citation type="submission" date="2023-01" db="EMBL/GenBank/DDBJ databases">
        <title>Analysis of 21 Apiospora genomes using comparative genomics revels a genus with tremendous synthesis potential of carbohydrate active enzymes and secondary metabolites.</title>
        <authorList>
            <person name="Sorensen T."/>
        </authorList>
    </citation>
    <scope>NUCLEOTIDE SEQUENCE [LARGE SCALE GENOMIC DNA]</scope>
    <source>
        <strain evidence="8 9">CBS 24483</strain>
    </source>
</reference>
<keyword evidence="9" id="KW-1185">Reference proteome</keyword>
<dbReference type="InterPro" id="IPR049326">
    <property type="entry name" value="Rhodopsin_dom_fungi"/>
</dbReference>
<evidence type="ECO:0000256" key="1">
    <source>
        <dbReference type="ARBA" id="ARBA00004141"/>
    </source>
</evidence>
<comment type="subcellular location">
    <subcellularLocation>
        <location evidence="1">Membrane</location>
        <topology evidence="1">Multi-pass membrane protein</topology>
    </subcellularLocation>
</comment>
<comment type="similarity">
    <text evidence="5">Belongs to the SAT4 family.</text>
</comment>
<sequence>MTAFRPVQTATQGTIIAMAILFSVLPTFAVGLLLWARRLSGQRLQWSDGLISLCPSSNLREAHFWLVVLAGGLGRNDNNTTEAMSETDIERCEGETSLQAMFGLAVYLVKLSALALFHELFYNKGSTAVRTVLNIVTYLTVVCAAVAITGTLYISFPARPWCDPTARITRDQMYKNMINGMFNFTATVVLDFAIFFIPIWQLFPLRLQRRKKRHIMIAFGLGFLACVVALVRTVVWYDTKAKMRILVGYFLLGLEPSVGTIAICIPLFRPIFQRRTRAAEGVRMQRLPSRVKTGDSEEGTKSATTIVASPKISYLR</sequence>
<accession>A0ABR1QT13</accession>
<feature type="transmembrane region" description="Helical" evidence="6">
    <location>
        <begin position="249"/>
        <end position="268"/>
    </location>
</feature>
<keyword evidence="2 6" id="KW-0812">Transmembrane</keyword>
<keyword evidence="4 6" id="KW-0472">Membrane</keyword>
<dbReference type="EMBL" id="JAQQWE010000002">
    <property type="protein sequence ID" value="KAK7962757.1"/>
    <property type="molecule type" value="Genomic_DNA"/>
</dbReference>
<evidence type="ECO:0000256" key="5">
    <source>
        <dbReference type="ARBA" id="ARBA00038359"/>
    </source>
</evidence>
<feature type="transmembrane region" description="Helical" evidence="6">
    <location>
        <begin position="15"/>
        <end position="36"/>
    </location>
</feature>
<feature type="domain" description="Rhodopsin" evidence="7">
    <location>
        <begin position="34"/>
        <end position="274"/>
    </location>
</feature>
<feature type="transmembrane region" description="Helical" evidence="6">
    <location>
        <begin position="181"/>
        <end position="203"/>
    </location>
</feature>
<dbReference type="PANTHER" id="PTHR33048">
    <property type="entry name" value="PTH11-LIKE INTEGRAL MEMBRANE PROTEIN (AFU_ORTHOLOGUE AFUA_5G11245)"/>
    <property type="match status" value="1"/>
</dbReference>
<keyword evidence="3 6" id="KW-1133">Transmembrane helix</keyword>